<protein>
    <submittedName>
        <fullName evidence="7">ATP-grasp domain-containing protein</fullName>
    </submittedName>
</protein>
<keyword evidence="3 4" id="KW-0067">ATP-binding</keyword>
<sequence length="511" mass="56888">MDQPFFVLVDAYSTGNYLPHAFHDINATVVHVQSTPELLPTMLAPDLENFEANIVHRSIASTCEELRHFKPLAVLAGQESGVNLADALSEAMGLMTNGVHLSSARRNKYLMIERLRRFGVRTAQQLKTTSVAEARKWVGELGDKAYVVKPLSSASTDSVFICSQVSELDQAFEYILSSRDIFGHSNTEVLVQSYLAGTEYIVDTVSSCGHHYICGTWRYQKIDLPNGKRIYDKDILVSHEEPVAGELADYVRSVLDCLNIFHGPSHAEIIMTDTGPTLVEIGARLNGNMHPQYHDQCLGHNQAYLTALAYASPIRFVEEYGGQSYRLRMPAVVMNTATLQEGTIKGFNQHAIDQIRKLDSVYSLSVKYPIGKSLKPTEDLLSSPLRVFLTGSTYEQIFQDCEKIEKKKTKFILSMLRQSFQLVRSLNPQLRVLFVATLIYRVSTMAFPFLSAWLYAKEGLPAYQVGVIVGAFGIGALVSDLLISPILRIMSASQAIKIGLCIYAIVLGRKF</sequence>
<accession>A0A4R7NRA6</accession>
<keyword evidence="8" id="KW-1185">Reference proteome</keyword>
<dbReference type="Pfam" id="PF02655">
    <property type="entry name" value="ATP-grasp_3"/>
    <property type="match status" value="1"/>
</dbReference>
<evidence type="ECO:0000313" key="7">
    <source>
        <dbReference type="EMBL" id="TDU23514.1"/>
    </source>
</evidence>
<dbReference type="InterPro" id="IPR036259">
    <property type="entry name" value="MFS_trans_sf"/>
</dbReference>
<gene>
    <name evidence="7" type="ORF">C8E00_1021</name>
</gene>
<dbReference type="InterPro" id="IPR052032">
    <property type="entry name" value="ATP-dep_AA_Ligase"/>
</dbReference>
<evidence type="ECO:0000256" key="4">
    <source>
        <dbReference type="PROSITE-ProRule" id="PRU00409"/>
    </source>
</evidence>
<dbReference type="SMART" id="SM01209">
    <property type="entry name" value="GARS_A"/>
    <property type="match status" value="1"/>
</dbReference>
<dbReference type="OrthoDB" id="24041at2"/>
<evidence type="ECO:0000256" key="5">
    <source>
        <dbReference type="SAM" id="Phobius"/>
    </source>
</evidence>
<comment type="caution">
    <text evidence="7">The sequence shown here is derived from an EMBL/GenBank/DDBJ whole genome shotgun (WGS) entry which is preliminary data.</text>
</comment>
<dbReference type="SUPFAM" id="SSF56059">
    <property type="entry name" value="Glutathione synthetase ATP-binding domain-like"/>
    <property type="match status" value="1"/>
</dbReference>
<name>A0A4R7NRA6_9GAMM</name>
<dbReference type="RefSeq" id="WP_133694562.1">
    <property type="nucleotide sequence ID" value="NZ_SOBR01000002.1"/>
</dbReference>
<evidence type="ECO:0000256" key="1">
    <source>
        <dbReference type="ARBA" id="ARBA00022598"/>
    </source>
</evidence>
<dbReference type="NCBIfam" id="NF005543">
    <property type="entry name" value="PRK07206.1"/>
    <property type="match status" value="1"/>
</dbReference>
<dbReference type="Proteomes" id="UP000295380">
    <property type="component" value="Unassembled WGS sequence"/>
</dbReference>
<keyword evidence="5" id="KW-1133">Transmembrane helix</keyword>
<feature type="domain" description="ATP-grasp" evidence="6">
    <location>
        <begin position="112"/>
        <end position="311"/>
    </location>
</feature>
<reference evidence="7 8" key="1">
    <citation type="submission" date="2019-03" db="EMBL/GenBank/DDBJ databases">
        <title>Genomic Encyclopedia of Type Strains, Phase IV (KMG-IV): sequencing the most valuable type-strain genomes for metagenomic binning, comparative biology and taxonomic classification.</title>
        <authorList>
            <person name="Goeker M."/>
        </authorList>
    </citation>
    <scope>NUCLEOTIDE SEQUENCE [LARGE SCALE GENOMIC DNA]</scope>
    <source>
        <strain evidence="7 8">DSM 6770</strain>
    </source>
</reference>
<dbReference type="SUPFAM" id="SSF103473">
    <property type="entry name" value="MFS general substrate transporter"/>
    <property type="match status" value="1"/>
</dbReference>
<feature type="transmembrane region" description="Helical" evidence="5">
    <location>
        <begin position="462"/>
        <end position="483"/>
    </location>
</feature>
<dbReference type="PANTHER" id="PTHR43585">
    <property type="entry name" value="FUMIPYRROLE BIOSYNTHESIS PROTEIN C"/>
    <property type="match status" value="1"/>
</dbReference>
<keyword evidence="1" id="KW-0436">Ligase</keyword>
<evidence type="ECO:0000259" key="6">
    <source>
        <dbReference type="PROSITE" id="PS50975"/>
    </source>
</evidence>
<evidence type="ECO:0000313" key="8">
    <source>
        <dbReference type="Proteomes" id="UP000295380"/>
    </source>
</evidence>
<evidence type="ECO:0000256" key="2">
    <source>
        <dbReference type="ARBA" id="ARBA00022741"/>
    </source>
</evidence>
<dbReference type="GO" id="GO:0016874">
    <property type="term" value="F:ligase activity"/>
    <property type="evidence" value="ECO:0007669"/>
    <property type="project" value="UniProtKB-KW"/>
</dbReference>
<organism evidence="7 8">
    <name type="scientific">Chromohalobacter marismortui</name>
    <dbReference type="NCBI Taxonomy" id="42055"/>
    <lineage>
        <taxon>Bacteria</taxon>
        <taxon>Pseudomonadati</taxon>
        <taxon>Pseudomonadota</taxon>
        <taxon>Gammaproteobacteria</taxon>
        <taxon>Oceanospirillales</taxon>
        <taxon>Halomonadaceae</taxon>
        <taxon>Chromohalobacter</taxon>
    </lineage>
</organism>
<keyword evidence="2 4" id="KW-0547">Nucleotide-binding</keyword>
<dbReference type="GO" id="GO:0046872">
    <property type="term" value="F:metal ion binding"/>
    <property type="evidence" value="ECO:0007669"/>
    <property type="project" value="InterPro"/>
</dbReference>
<dbReference type="PANTHER" id="PTHR43585:SF2">
    <property type="entry name" value="ATP-GRASP ENZYME FSQD"/>
    <property type="match status" value="1"/>
</dbReference>
<dbReference type="InterPro" id="IPR011761">
    <property type="entry name" value="ATP-grasp"/>
</dbReference>
<dbReference type="AlphaFoldDB" id="A0A4R7NRA6"/>
<dbReference type="GO" id="GO:0005524">
    <property type="term" value="F:ATP binding"/>
    <property type="evidence" value="ECO:0007669"/>
    <property type="project" value="UniProtKB-UniRule"/>
</dbReference>
<feature type="transmembrane region" description="Helical" evidence="5">
    <location>
        <begin position="432"/>
        <end position="456"/>
    </location>
</feature>
<keyword evidence="5" id="KW-0472">Membrane</keyword>
<evidence type="ECO:0000256" key="3">
    <source>
        <dbReference type="ARBA" id="ARBA00022840"/>
    </source>
</evidence>
<dbReference type="EMBL" id="SOBR01000002">
    <property type="protein sequence ID" value="TDU23514.1"/>
    <property type="molecule type" value="Genomic_DNA"/>
</dbReference>
<proteinExistence type="predicted"/>
<dbReference type="InterPro" id="IPR003806">
    <property type="entry name" value="ATP-grasp_PylC-type"/>
</dbReference>
<dbReference type="Gene3D" id="3.30.470.20">
    <property type="entry name" value="ATP-grasp fold, B domain"/>
    <property type="match status" value="1"/>
</dbReference>
<dbReference type="PROSITE" id="PS50975">
    <property type="entry name" value="ATP_GRASP"/>
    <property type="match status" value="1"/>
</dbReference>
<keyword evidence="5" id="KW-0812">Transmembrane</keyword>